<proteinExistence type="inferred from homology"/>
<comment type="caution">
    <text evidence="2">The sequence shown here is derived from an EMBL/GenBank/DDBJ whole genome shotgun (WGS) entry which is preliminary data.</text>
</comment>
<reference evidence="2" key="1">
    <citation type="submission" date="2017-07" db="EMBL/GenBank/DDBJ databases">
        <title>Taro Niue Genome Assembly and Annotation.</title>
        <authorList>
            <person name="Atibalentja N."/>
            <person name="Keating K."/>
            <person name="Fields C.J."/>
        </authorList>
    </citation>
    <scope>NUCLEOTIDE SEQUENCE</scope>
    <source>
        <strain evidence="2">Niue_2</strain>
        <tissue evidence="2">Leaf</tissue>
    </source>
</reference>
<dbReference type="SUPFAM" id="SSF53756">
    <property type="entry name" value="UDP-Glycosyltransferase/glycogen phosphorylase"/>
    <property type="match status" value="1"/>
</dbReference>
<organism evidence="2 3">
    <name type="scientific">Colocasia esculenta</name>
    <name type="common">Wild taro</name>
    <name type="synonym">Arum esculentum</name>
    <dbReference type="NCBI Taxonomy" id="4460"/>
    <lineage>
        <taxon>Eukaryota</taxon>
        <taxon>Viridiplantae</taxon>
        <taxon>Streptophyta</taxon>
        <taxon>Embryophyta</taxon>
        <taxon>Tracheophyta</taxon>
        <taxon>Spermatophyta</taxon>
        <taxon>Magnoliopsida</taxon>
        <taxon>Liliopsida</taxon>
        <taxon>Araceae</taxon>
        <taxon>Aroideae</taxon>
        <taxon>Colocasieae</taxon>
        <taxon>Colocasia</taxon>
    </lineage>
</organism>
<dbReference type="PANTHER" id="PTHR48047:SF107">
    <property type="entry name" value="UDP-GLYCOSYLTRANSFERASE 92A1-LIKE"/>
    <property type="match status" value="1"/>
</dbReference>
<comment type="similarity">
    <text evidence="1">Belongs to the UDP-glycosyltransferase family.</text>
</comment>
<protein>
    <submittedName>
        <fullName evidence="2">Uncharacterized protein</fullName>
    </submittedName>
</protein>
<accession>A0A843VXC8</accession>
<evidence type="ECO:0000256" key="1">
    <source>
        <dbReference type="ARBA" id="ARBA00009995"/>
    </source>
</evidence>
<dbReference type="Gene3D" id="3.40.50.2000">
    <property type="entry name" value="Glycogen Phosphorylase B"/>
    <property type="match status" value="1"/>
</dbReference>
<dbReference type="GO" id="GO:0035251">
    <property type="term" value="F:UDP-glucosyltransferase activity"/>
    <property type="evidence" value="ECO:0007669"/>
    <property type="project" value="TreeGrafter"/>
</dbReference>
<gene>
    <name evidence="2" type="ORF">Taro_031710</name>
</gene>
<dbReference type="PANTHER" id="PTHR48047">
    <property type="entry name" value="GLYCOSYLTRANSFERASE"/>
    <property type="match status" value="1"/>
</dbReference>
<dbReference type="EMBL" id="NMUH01002279">
    <property type="protein sequence ID" value="MQL98997.1"/>
    <property type="molecule type" value="Genomic_DNA"/>
</dbReference>
<keyword evidence="3" id="KW-1185">Reference proteome</keyword>
<name>A0A843VXC8_COLES</name>
<sequence length="253" mass="28601">MVQGHFRPFLSLAWLIKRWQPGGFTITLLTTPLNALTLRSSVLSPEGSDNVLLREIHFRSADHGLPPDIENTDSLRGPDIIRFCHASESLRPHFERFVSDVNRRDERPQACIIADVFFEWTIEVAREADVFFCTITTCGAYGTAAMSQYMCTADGDDPWSTFLWRYFVLSLQFNVMLCNTVEELETALRIKLMLDKGLGRALALIVWMGRQPDLGGIVFQLAEEAKELRYSASKVDIEDDSAGAEDDEESEEV</sequence>
<dbReference type="OrthoDB" id="5835829at2759"/>
<dbReference type="Proteomes" id="UP000652761">
    <property type="component" value="Unassembled WGS sequence"/>
</dbReference>
<evidence type="ECO:0000313" key="2">
    <source>
        <dbReference type="EMBL" id="MQL98997.1"/>
    </source>
</evidence>
<evidence type="ECO:0000313" key="3">
    <source>
        <dbReference type="Proteomes" id="UP000652761"/>
    </source>
</evidence>
<dbReference type="AlphaFoldDB" id="A0A843VXC8"/>